<reference evidence="9" key="1">
    <citation type="submission" date="2023-07" db="EMBL/GenBank/DDBJ databases">
        <title>30 novel species of actinomycetes from the DSMZ collection.</title>
        <authorList>
            <person name="Nouioui I."/>
        </authorList>
    </citation>
    <scope>NUCLEOTIDE SEQUENCE [LARGE SCALE GENOMIC DNA]</scope>
    <source>
        <strain evidence="9">DSM 45834</strain>
    </source>
</reference>
<keyword evidence="4" id="KW-0804">Transcription</keyword>
<keyword evidence="1" id="KW-0805">Transcription regulation</keyword>
<dbReference type="PANTHER" id="PTHR30385">
    <property type="entry name" value="SIGMA FACTOR F FLAGELLAR"/>
    <property type="match status" value="1"/>
</dbReference>
<dbReference type="CDD" id="cd06171">
    <property type="entry name" value="Sigma70_r4"/>
    <property type="match status" value="1"/>
</dbReference>
<dbReference type="Pfam" id="PF04545">
    <property type="entry name" value="Sigma70_r4"/>
    <property type="match status" value="1"/>
</dbReference>
<evidence type="ECO:0000256" key="1">
    <source>
        <dbReference type="ARBA" id="ARBA00023015"/>
    </source>
</evidence>
<dbReference type="InterPro" id="IPR013324">
    <property type="entry name" value="RNA_pol_sigma_r3/r4-like"/>
</dbReference>
<keyword evidence="3" id="KW-0238">DNA-binding</keyword>
<dbReference type="InterPro" id="IPR014284">
    <property type="entry name" value="RNA_pol_sigma-70_dom"/>
</dbReference>
<sequence length="302" mass="33247">MSAPTVHATTATDPRTVFSPVGAAGVALPGAAPVPAQADPGQRPGYRNGYEHLAPLFAEHAALPEGHPHRERLRTELIAGYLPVARNVARRYGRRGEPAQDVEQVASVGLVLAVDRFDPGREVDFLSFAIPTINGEVLRYFRDRVHTIRTPRRLRELQSRIHDAAAELSQRHGRAPRPSELARHLKLDIETILEALAAHDVAHTASLDEPGWRDEGGASRDGGRFAAALGQTEPEFDLVEHREDLAPLLAALPERERKILLLRFFGGLTQTEIAAQVGLSQMHISRLLTRTLTRLRHQLATD</sequence>
<dbReference type="Gene3D" id="1.10.10.10">
    <property type="entry name" value="Winged helix-like DNA-binding domain superfamily/Winged helix DNA-binding domain"/>
    <property type="match status" value="2"/>
</dbReference>
<evidence type="ECO:0000313" key="8">
    <source>
        <dbReference type="EMBL" id="MDT0348574.1"/>
    </source>
</evidence>
<feature type="domain" description="RNA polymerase sigma-70 region 3" evidence="5">
    <location>
        <begin position="158"/>
        <end position="206"/>
    </location>
</feature>
<accession>A0ABU2N3X2</accession>
<feature type="domain" description="RNA polymerase sigma-70 region 2" evidence="6">
    <location>
        <begin position="77"/>
        <end position="144"/>
    </location>
</feature>
<dbReference type="InterPro" id="IPR007630">
    <property type="entry name" value="RNA_pol_sigma70_r4"/>
</dbReference>
<dbReference type="InterPro" id="IPR014322">
    <property type="entry name" value="RNA_pol_sigma-B/F/G"/>
</dbReference>
<protein>
    <submittedName>
        <fullName evidence="8">SigB/SigF/SigG family RNA polymerase sigma factor</fullName>
    </submittedName>
</protein>
<dbReference type="SUPFAM" id="SSF88946">
    <property type="entry name" value="Sigma2 domain of RNA polymerase sigma factors"/>
    <property type="match status" value="1"/>
</dbReference>
<evidence type="ECO:0000259" key="7">
    <source>
        <dbReference type="Pfam" id="PF04545"/>
    </source>
</evidence>
<dbReference type="PANTHER" id="PTHR30385:SF4">
    <property type="entry name" value="RNA POLYMERASE SIGMA-E FACTOR"/>
    <property type="match status" value="1"/>
</dbReference>
<dbReference type="PRINTS" id="PR00046">
    <property type="entry name" value="SIGMA70FCT"/>
</dbReference>
<evidence type="ECO:0000259" key="6">
    <source>
        <dbReference type="Pfam" id="PF04542"/>
    </source>
</evidence>
<dbReference type="InterPro" id="IPR007624">
    <property type="entry name" value="RNA_pol_sigma70_r3"/>
</dbReference>
<gene>
    <name evidence="8" type="ORF">RM445_03445</name>
</gene>
<feature type="domain" description="RNA polymerase sigma-70 region 4" evidence="7">
    <location>
        <begin position="248"/>
        <end position="297"/>
    </location>
</feature>
<dbReference type="InterPro" id="IPR007627">
    <property type="entry name" value="RNA_pol_sigma70_r2"/>
</dbReference>
<dbReference type="NCBIfam" id="TIGR02980">
    <property type="entry name" value="SigBFG"/>
    <property type="match status" value="1"/>
</dbReference>
<evidence type="ECO:0000313" key="9">
    <source>
        <dbReference type="Proteomes" id="UP001183202"/>
    </source>
</evidence>
<evidence type="ECO:0000256" key="3">
    <source>
        <dbReference type="ARBA" id="ARBA00023125"/>
    </source>
</evidence>
<proteinExistence type="predicted"/>
<organism evidence="8 9">
    <name type="scientific">Pseudonocardia charpentierae</name>
    <dbReference type="NCBI Taxonomy" id="3075545"/>
    <lineage>
        <taxon>Bacteria</taxon>
        <taxon>Bacillati</taxon>
        <taxon>Actinomycetota</taxon>
        <taxon>Actinomycetes</taxon>
        <taxon>Pseudonocardiales</taxon>
        <taxon>Pseudonocardiaceae</taxon>
        <taxon>Pseudonocardia</taxon>
    </lineage>
</organism>
<keyword evidence="2" id="KW-0731">Sigma factor</keyword>
<dbReference type="InterPro" id="IPR013325">
    <property type="entry name" value="RNA_pol_sigma_r2"/>
</dbReference>
<name>A0ABU2N3X2_9PSEU</name>
<evidence type="ECO:0000259" key="5">
    <source>
        <dbReference type="Pfam" id="PF04539"/>
    </source>
</evidence>
<dbReference type="Pfam" id="PF04539">
    <property type="entry name" value="Sigma70_r3"/>
    <property type="match status" value="1"/>
</dbReference>
<dbReference type="EMBL" id="JAVREJ010000002">
    <property type="protein sequence ID" value="MDT0348574.1"/>
    <property type="molecule type" value="Genomic_DNA"/>
</dbReference>
<evidence type="ECO:0000256" key="4">
    <source>
        <dbReference type="ARBA" id="ARBA00023163"/>
    </source>
</evidence>
<dbReference type="RefSeq" id="WP_311554502.1">
    <property type="nucleotide sequence ID" value="NZ_JAVREJ010000002.1"/>
</dbReference>
<dbReference type="Proteomes" id="UP001183202">
    <property type="component" value="Unassembled WGS sequence"/>
</dbReference>
<dbReference type="SUPFAM" id="SSF88659">
    <property type="entry name" value="Sigma3 and sigma4 domains of RNA polymerase sigma factors"/>
    <property type="match status" value="2"/>
</dbReference>
<comment type="caution">
    <text evidence="8">The sequence shown here is derived from an EMBL/GenBank/DDBJ whole genome shotgun (WGS) entry which is preliminary data.</text>
</comment>
<keyword evidence="9" id="KW-1185">Reference proteome</keyword>
<evidence type="ECO:0000256" key="2">
    <source>
        <dbReference type="ARBA" id="ARBA00023082"/>
    </source>
</evidence>
<dbReference type="InterPro" id="IPR036388">
    <property type="entry name" value="WH-like_DNA-bd_sf"/>
</dbReference>
<dbReference type="NCBIfam" id="TIGR02937">
    <property type="entry name" value="sigma70-ECF"/>
    <property type="match status" value="1"/>
</dbReference>
<dbReference type="InterPro" id="IPR000943">
    <property type="entry name" value="RNA_pol_sigma70"/>
</dbReference>
<dbReference type="Pfam" id="PF04542">
    <property type="entry name" value="Sigma70_r2"/>
    <property type="match status" value="1"/>
</dbReference>
<dbReference type="Gene3D" id="1.20.120.1810">
    <property type="match status" value="1"/>
</dbReference>